<dbReference type="InterPro" id="IPR012334">
    <property type="entry name" value="Pectin_lyas_fold"/>
</dbReference>
<dbReference type="EMBL" id="CP061799">
    <property type="protein sequence ID" value="QTA83512.1"/>
    <property type="molecule type" value="Genomic_DNA"/>
</dbReference>
<dbReference type="Proteomes" id="UP000663720">
    <property type="component" value="Chromosome"/>
</dbReference>
<dbReference type="RefSeq" id="WP_207689349.1">
    <property type="nucleotide sequence ID" value="NZ_CP061799.1"/>
</dbReference>
<dbReference type="GO" id="GO:0006511">
    <property type="term" value="P:ubiquitin-dependent protein catabolic process"/>
    <property type="evidence" value="ECO:0007669"/>
    <property type="project" value="TreeGrafter"/>
</dbReference>
<evidence type="ECO:0000313" key="3">
    <source>
        <dbReference type="EMBL" id="QTA83512.1"/>
    </source>
</evidence>
<sequence>MQRQKYLFGKIFCISIILIFLVSEGICFVKGDFNGDDKIDLSESINALQVVAGLRSSNVVKTINVPTDFSTITEAVEAANEGDTIVVAAGTYNETILISKNNISLQGSGKDTTFINGAGQNVITINGSKGVTITEFTVQNGTIGVYARQGAVIELSNIIIQDNSSAGIRIDENTRAGISNCSVLRNGDDGIRILRNSTATFSGIISSSNNTNEGIDLNLTSSSIFYNATVTASSNTGKGINVHNSSSLISLESTIKSQNNTSDGIGVGGVSTFVLDSNSNLLTEKNNKRGISVARTSSIYRAYA</sequence>
<dbReference type="InterPro" id="IPR011050">
    <property type="entry name" value="Pectin_lyase_fold/virulence"/>
</dbReference>
<accession>A0A975BDH9</accession>
<dbReference type="Gene3D" id="2.160.20.10">
    <property type="entry name" value="Single-stranded right-handed beta-helix, Pectin lyase-like"/>
    <property type="match status" value="1"/>
</dbReference>
<reference evidence="3" key="1">
    <citation type="journal article" date="2021" name="Microb. Physiol.">
        <title>Proteogenomic Insights into the Physiology of Marine, Sulfate-Reducing, Filamentous Desulfonema limicola and Desulfonema magnum.</title>
        <authorList>
            <person name="Schnaars V."/>
            <person name="Wohlbrand L."/>
            <person name="Scheve S."/>
            <person name="Hinrichs C."/>
            <person name="Reinhardt R."/>
            <person name="Rabus R."/>
        </authorList>
    </citation>
    <scope>NUCLEOTIDE SEQUENCE</scope>
    <source>
        <strain evidence="3">5ac10</strain>
    </source>
</reference>
<protein>
    <submittedName>
        <fullName evidence="3">Right handed beta helix region-containing protein</fullName>
    </submittedName>
</protein>
<dbReference type="InterPro" id="IPR006626">
    <property type="entry name" value="PbH1"/>
</dbReference>
<dbReference type="PANTHER" id="PTHR22990:SF15">
    <property type="entry name" value="F-BOX ONLY PROTEIN 10"/>
    <property type="match status" value="1"/>
</dbReference>
<dbReference type="SMART" id="SM00710">
    <property type="entry name" value="PbH1"/>
    <property type="match status" value="3"/>
</dbReference>
<evidence type="ECO:0000313" key="4">
    <source>
        <dbReference type="Proteomes" id="UP000663720"/>
    </source>
</evidence>
<dbReference type="SUPFAM" id="SSF51126">
    <property type="entry name" value="Pectin lyase-like"/>
    <property type="match status" value="1"/>
</dbReference>
<evidence type="ECO:0000256" key="1">
    <source>
        <dbReference type="ARBA" id="ARBA00022737"/>
    </source>
</evidence>
<feature type="domain" description="Right handed beta helix" evidence="2">
    <location>
        <begin position="122"/>
        <end position="279"/>
    </location>
</feature>
<dbReference type="InterPro" id="IPR039448">
    <property type="entry name" value="Beta_helix"/>
</dbReference>
<keyword evidence="4" id="KW-1185">Reference proteome</keyword>
<keyword evidence="1" id="KW-0677">Repeat</keyword>
<organism evidence="3 4">
    <name type="scientific">Desulfonema limicola</name>
    <dbReference type="NCBI Taxonomy" id="45656"/>
    <lineage>
        <taxon>Bacteria</taxon>
        <taxon>Pseudomonadati</taxon>
        <taxon>Thermodesulfobacteriota</taxon>
        <taxon>Desulfobacteria</taxon>
        <taxon>Desulfobacterales</taxon>
        <taxon>Desulfococcaceae</taxon>
        <taxon>Desulfonema</taxon>
    </lineage>
</organism>
<gene>
    <name evidence="3" type="ORF">dnl_59240</name>
</gene>
<dbReference type="Pfam" id="PF13229">
    <property type="entry name" value="Beta_helix"/>
    <property type="match status" value="1"/>
</dbReference>
<proteinExistence type="predicted"/>
<dbReference type="InterPro" id="IPR051550">
    <property type="entry name" value="SCF-Subunits/Alg-Epimerases"/>
</dbReference>
<dbReference type="KEGG" id="dli:dnl_59240"/>
<evidence type="ECO:0000259" key="2">
    <source>
        <dbReference type="Pfam" id="PF13229"/>
    </source>
</evidence>
<name>A0A975BDH9_9BACT</name>
<dbReference type="AlphaFoldDB" id="A0A975BDH9"/>
<dbReference type="PANTHER" id="PTHR22990">
    <property type="entry name" value="F-BOX ONLY PROTEIN"/>
    <property type="match status" value="1"/>
</dbReference>